<dbReference type="Proteomes" id="UP001454036">
    <property type="component" value="Unassembled WGS sequence"/>
</dbReference>
<comment type="caution">
    <text evidence="1">The sequence shown here is derived from an EMBL/GenBank/DDBJ whole genome shotgun (WGS) entry which is preliminary data.</text>
</comment>
<proteinExistence type="predicted"/>
<evidence type="ECO:0000313" key="1">
    <source>
        <dbReference type="EMBL" id="GAA0176264.1"/>
    </source>
</evidence>
<accession>A0AAV3RIN8</accession>
<protein>
    <submittedName>
        <fullName evidence="1">Uncharacterized protein</fullName>
    </submittedName>
</protein>
<dbReference type="EMBL" id="BAABME010010035">
    <property type="protein sequence ID" value="GAA0176264.1"/>
    <property type="molecule type" value="Genomic_DNA"/>
</dbReference>
<sequence length="116" mass="13119">MKTSEKDQLQRSFKQFQDIDQPKQIQCSCDLPTALSSSLTHMPATSEDEGALYTLWSRVESDLIIMQYRSRFSKVYRVLRKREYGFGSINITRATIVSSRSLGKATVLLGSFSIGS</sequence>
<evidence type="ECO:0000313" key="2">
    <source>
        <dbReference type="Proteomes" id="UP001454036"/>
    </source>
</evidence>
<keyword evidence="2" id="KW-1185">Reference proteome</keyword>
<dbReference type="AlphaFoldDB" id="A0AAV3RIN8"/>
<name>A0AAV3RIN8_LITER</name>
<gene>
    <name evidence="1" type="ORF">LIER_29285</name>
</gene>
<organism evidence="1 2">
    <name type="scientific">Lithospermum erythrorhizon</name>
    <name type="common">Purple gromwell</name>
    <name type="synonym">Lithospermum officinale var. erythrorhizon</name>
    <dbReference type="NCBI Taxonomy" id="34254"/>
    <lineage>
        <taxon>Eukaryota</taxon>
        <taxon>Viridiplantae</taxon>
        <taxon>Streptophyta</taxon>
        <taxon>Embryophyta</taxon>
        <taxon>Tracheophyta</taxon>
        <taxon>Spermatophyta</taxon>
        <taxon>Magnoliopsida</taxon>
        <taxon>eudicotyledons</taxon>
        <taxon>Gunneridae</taxon>
        <taxon>Pentapetalae</taxon>
        <taxon>asterids</taxon>
        <taxon>lamiids</taxon>
        <taxon>Boraginales</taxon>
        <taxon>Boraginaceae</taxon>
        <taxon>Boraginoideae</taxon>
        <taxon>Lithospermeae</taxon>
        <taxon>Lithospermum</taxon>
    </lineage>
</organism>
<reference evidence="1 2" key="1">
    <citation type="submission" date="2024-01" db="EMBL/GenBank/DDBJ databases">
        <title>The complete chloroplast genome sequence of Lithospermum erythrorhizon: insights into the phylogenetic relationship among Boraginaceae species and the maternal lineages of purple gromwells.</title>
        <authorList>
            <person name="Okada T."/>
            <person name="Watanabe K."/>
        </authorList>
    </citation>
    <scope>NUCLEOTIDE SEQUENCE [LARGE SCALE GENOMIC DNA]</scope>
</reference>